<evidence type="ECO:0000313" key="3">
    <source>
        <dbReference type="Proteomes" id="UP000829194"/>
    </source>
</evidence>
<proteinExistence type="predicted"/>
<name>A0ABY3XAA4_9GAMM</name>
<dbReference type="EMBL" id="CP093547">
    <property type="protein sequence ID" value="UNP29503.1"/>
    <property type="molecule type" value="Genomic_DNA"/>
</dbReference>
<gene>
    <name evidence="2" type="ORF">MOV92_24080</name>
</gene>
<sequence>MKSQSNRRIKHLLFLALFAAGLGFGAAQADSPYREGCPAKVGCDYGGQRIGCCLPE</sequence>
<reference evidence="2 3" key="1">
    <citation type="submission" date="2022-03" db="EMBL/GenBank/DDBJ databases">
        <title>Complete genome sequence of Lysobacter capsici VKM B-2533 and Lysobacter gummosus 10.1.1, promising sources of lytic agents.</title>
        <authorList>
            <person name="Tarlachkov S.V."/>
            <person name="Kudryakova I.V."/>
            <person name="Afoshin A.S."/>
            <person name="Leontyevskaya E.A."/>
            <person name="Leontyevskaya N.V."/>
        </authorList>
    </citation>
    <scope>NUCLEOTIDE SEQUENCE [LARGE SCALE GENOMIC DNA]</scope>
    <source>
        <strain evidence="2 3">10.1.1</strain>
    </source>
</reference>
<accession>A0ABY3XAA4</accession>
<evidence type="ECO:0000313" key="2">
    <source>
        <dbReference type="EMBL" id="UNP29503.1"/>
    </source>
</evidence>
<dbReference type="RefSeq" id="WP_187313093.1">
    <property type="nucleotide sequence ID" value="NZ_CP011131.1"/>
</dbReference>
<evidence type="ECO:0000256" key="1">
    <source>
        <dbReference type="SAM" id="SignalP"/>
    </source>
</evidence>
<evidence type="ECO:0008006" key="4">
    <source>
        <dbReference type="Google" id="ProtNLM"/>
    </source>
</evidence>
<keyword evidence="1" id="KW-0732">Signal</keyword>
<dbReference type="Proteomes" id="UP000829194">
    <property type="component" value="Chromosome"/>
</dbReference>
<feature type="signal peptide" evidence="1">
    <location>
        <begin position="1"/>
        <end position="29"/>
    </location>
</feature>
<feature type="chain" id="PRO_5045542765" description="Transmembrane protein" evidence="1">
    <location>
        <begin position="30"/>
        <end position="56"/>
    </location>
</feature>
<organism evidence="2 3">
    <name type="scientific">Lysobacter gummosus</name>
    <dbReference type="NCBI Taxonomy" id="262324"/>
    <lineage>
        <taxon>Bacteria</taxon>
        <taxon>Pseudomonadati</taxon>
        <taxon>Pseudomonadota</taxon>
        <taxon>Gammaproteobacteria</taxon>
        <taxon>Lysobacterales</taxon>
        <taxon>Lysobacteraceae</taxon>
        <taxon>Lysobacter</taxon>
    </lineage>
</organism>
<keyword evidence="3" id="KW-1185">Reference proteome</keyword>
<protein>
    <recommendedName>
        <fullName evidence="4">Transmembrane protein</fullName>
    </recommendedName>
</protein>